<gene>
    <name evidence="2" type="ORF">DZF97_14835</name>
</gene>
<feature type="compositionally biased region" description="Basic and acidic residues" evidence="1">
    <location>
        <begin position="1"/>
        <end position="11"/>
    </location>
</feature>
<feature type="region of interest" description="Disordered" evidence="1">
    <location>
        <begin position="1"/>
        <end position="22"/>
    </location>
</feature>
<comment type="caution">
    <text evidence="2">The sequence shown here is derived from an EMBL/GenBank/DDBJ whole genome shotgun (WGS) entry which is preliminary data.</text>
</comment>
<evidence type="ECO:0000313" key="3">
    <source>
        <dbReference type="Proteomes" id="UP000265361"/>
    </source>
</evidence>
<dbReference type="Proteomes" id="UP000265361">
    <property type="component" value="Unassembled WGS sequence"/>
</dbReference>
<proteinExistence type="predicted"/>
<evidence type="ECO:0000313" key="2">
    <source>
        <dbReference type="EMBL" id="RIJ01737.1"/>
    </source>
</evidence>
<name>A0A399PAK8_9MICO</name>
<sequence length="73" mass="7652">MHGREHTEGPGHEPGGGCADWAEGMGRAARAAGRQPDARLDGILRRSAARVPDRTALVGAGGRWTHAELDAEV</sequence>
<protein>
    <submittedName>
        <fullName evidence="2">AMP-dependent synthetase</fullName>
    </submittedName>
</protein>
<dbReference type="Gene3D" id="3.40.50.12780">
    <property type="entry name" value="N-terminal domain of ligase-like"/>
    <property type="match status" value="1"/>
</dbReference>
<dbReference type="AlphaFoldDB" id="A0A399PAK8"/>
<evidence type="ECO:0000256" key="1">
    <source>
        <dbReference type="SAM" id="MobiDB-lite"/>
    </source>
</evidence>
<reference evidence="2 3" key="1">
    <citation type="submission" date="2018-08" db="EMBL/GenBank/DDBJ databases">
        <title>Genome Sequence of Clavibacter michiganensis Subspecies type strains, and the Atypical Peach-Colored Strains Isolated from Tomato.</title>
        <authorList>
            <person name="Osdaghi E."/>
            <person name="Portier P."/>
            <person name="Briand M."/>
            <person name="Jacques M.-A."/>
        </authorList>
    </citation>
    <scope>NUCLEOTIDE SEQUENCE [LARGE SCALE GENOMIC DNA]</scope>
    <source>
        <strain evidence="2 3">CFBP 7577</strain>
    </source>
</reference>
<dbReference type="EMBL" id="QWED01000671">
    <property type="protein sequence ID" value="RIJ01737.1"/>
    <property type="molecule type" value="Genomic_DNA"/>
</dbReference>
<feature type="non-terminal residue" evidence="2">
    <location>
        <position position="73"/>
    </location>
</feature>
<dbReference type="InterPro" id="IPR042099">
    <property type="entry name" value="ANL_N_sf"/>
</dbReference>
<accession>A0A399PAK8</accession>
<organism evidence="2 3">
    <name type="scientific">Clavibacter nebraskensis</name>
    <dbReference type="NCBI Taxonomy" id="31963"/>
    <lineage>
        <taxon>Bacteria</taxon>
        <taxon>Bacillati</taxon>
        <taxon>Actinomycetota</taxon>
        <taxon>Actinomycetes</taxon>
        <taxon>Micrococcales</taxon>
        <taxon>Microbacteriaceae</taxon>
        <taxon>Clavibacter</taxon>
    </lineage>
</organism>